<keyword evidence="3" id="KW-1003">Cell membrane</keyword>
<keyword evidence="5 7" id="KW-1133">Transmembrane helix</keyword>
<dbReference type="PANTHER" id="PTHR30330">
    <property type="entry name" value="AGSS FAMILY TRANSPORTER, SODIUM-ALANINE"/>
    <property type="match status" value="1"/>
</dbReference>
<dbReference type="InterPro" id="IPR001463">
    <property type="entry name" value="Na/Ala_symport"/>
</dbReference>
<sequence>MLTAAIAFGGIKKVSKWTDMMVPVMAVLYMVVVLLLIILNFTRIPYFFGSVFAGAFKPDAIFWRLFLERFLHRA</sequence>
<organism evidence="8">
    <name type="scientific">human gut metagenome</name>
    <dbReference type="NCBI Taxonomy" id="408170"/>
    <lineage>
        <taxon>unclassified sequences</taxon>
        <taxon>metagenomes</taxon>
        <taxon>organismal metagenomes</taxon>
    </lineage>
</organism>
<keyword evidence="2" id="KW-0813">Transport</keyword>
<feature type="transmembrane region" description="Helical" evidence="7">
    <location>
        <begin position="21"/>
        <end position="41"/>
    </location>
</feature>
<gene>
    <name evidence="8" type="ORF">LEA_07390</name>
</gene>
<evidence type="ECO:0000256" key="4">
    <source>
        <dbReference type="ARBA" id="ARBA00022692"/>
    </source>
</evidence>
<proteinExistence type="predicted"/>
<comment type="caution">
    <text evidence="8">The sequence shown here is derived from an EMBL/GenBank/DDBJ whole genome shotgun (WGS) entry which is preliminary data.</text>
</comment>
<evidence type="ECO:0000313" key="8">
    <source>
        <dbReference type="EMBL" id="EKC71197.1"/>
    </source>
</evidence>
<dbReference type="AlphaFoldDB" id="K1TDD5"/>
<keyword evidence="4 7" id="KW-0812">Transmembrane</keyword>
<dbReference type="GO" id="GO:0005283">
    <property type="term" value="F:amino acid:sodium symporter activity"/>
    <property type="evidence" value="ECO:0007669"/>
    <property type="project" value="InterPro"/>
</dbReference>
<evidence type="ECO:0000256" key="7">
    <source>
        <dbReference type="SAM" id="Phobius"/>
    </source>
</evidence>
<protein>
    <submittedName>
        <fullName evidence="8">Sodium:alanine symporter</fullName>
    </submittedName>
</protein>
<keyword evidence="6 7" id="KW-0472">Membrane</keyword>
<dbReference type="GO" id="GO:0005886">
    <property type="term" value="C:plasma membrane"/>
    <property type="evidence" value="ECO:0007669"/>
    <property type="project" value="UniProtKB-SubCell"/>
</dbReference>
<evidence type="ECO:0000256" key="5">
    <source>
        <dbReference type="ARBA" id="ARBA00022989"/>
    </source>
</evidence>
<accession>K1TDD5</accession>
<comment type="subcellular location">
    <subcellularLocation>
        <location evidence="1">Cell membrane</location>
        <topology evidence="1">Multi-pass membrane protein</topology>
    </subcellularLocation>
</comment>
<evidence type="ECO:0000256" key="1">
    <source>
        <dbReference type="ARBA" id="ARBA00004651"/>
    </source>
</evidence>
<reference evidence="8" key="1">
    <citation type="journal article" date="2013" name="Environ. Microbiol.">
        <title>Microbiota from the distal guts of lean and obese adolescents exhibit partial functional redundancy besides clear differences in community structure.</title>
        <authorList>
            <person name="Ferrer M."/>
            <person name="Ruiz A."/>
            <person name="Lanza F."/>
            <person name="Haange S.B."/>
            <person name="Oberbach A."/>
            <person name="Till H."/>
            <person name="Bargiela R."/>
            <person name="Campoy C."/>
            <person name="Segura M.T."/>
            <person name="Richter M."/>
            <person name="von Bergen M."/>
            <person name="Seifert J."/>
            <person name="Suarez A."/>
        </authorList>
    </citation>
    <scope>NUCLEOTIDE SEQUENCE</scope>
</reference>
<dbReference type="Pfam" id="PF01235">
    <property type="entry name" value="Na_Ala_symp"/>
    <property type="match status" value="1"/>
</dbReference>
<dbReference type="EMBL" id="AJWY01004865">
    <property type="protein sequence ID" value="EKC71197.1"/>
    <property type="molecule type" value="Genomic_DNA"/>
</dbReference>
<name>K1TDD5_9ZZZZ</name>
<dbReference type="PANTHER" id="PTHR30330:SF1">
    <property type="entry name" value="AMINO-ACID CARRIER PROTEIN ALST"/>
    <property type="match status" value="1"/>
</dbReference>
<evidence type="ECO:0000256" key="6">
    <source>
        <dbReference type="ARBA" id="ARBA00023136"/>
    </source>
</evidence>
<evidence type="ECO:0000256" key="2">
    <source>
        <dbReference type="ARBA" id="ARBA00022448"/>
    </source>
</evidence>
<evidence type="ECO:0000256" key="3">
    <source>
        <dbReference type="ARBA" id="ARBA00022475"/>
    </source>
</evidence>